<feature type="chain" id="PRO_5007283693" evidence="1">
    <location>
        <begin position="24"/>
        <end position="71"/>
    </location>
</feature>
<dbReference type="EMBL" id="GEFH01005322">
    <property type="protein sequence ID" value="JAP63259.1"/>
    <property type="molecule type" value="mRNA"/>
</dbReference>
<evidence type="ECO:0000256" key="1">
    <source>
        <dbReference type="SAM" id="SignalP"/>
    </source>
</evidence>
<feature type="signal peptide" evidence="1">
    <location>
        <begin position="1"/>
        <end position="23"/>
    </location>
</feature>
<organism evidence="2">
    <name type="scientific">Hyalomma excavatum</name>
    <dbReference type="NCBI Taxonomy" id="257692"/>
    <lineage>
        <taxon>Eukaryota</taxon>
        <taxon>Metazoa</taxon>
        <taxon>Ecdysozoa</taxon>
        <taxon>Arthropoda</taxon>
        <taxon>Chelicerata</taxon>
        <taxon>Arachnida</taxon>
        <taxon>Acari</taxon>
        <taxon>Parasitiformes</taxon>
        <taxon>Ixodida</taxon>
        <taxon>Ixodoidea</taxon>
        <taxon>Ixodidae</taxon>
        <taxon>Hyalomminae</taxon>
        <taxon>Hyalomma</taxon>
    </lineage>
</organism>
<protein>
    <submittedName>
        <fullName evidence="2">Putative kazal protease inhibitor-like protein</fullName>
    </submittedName>
</protein>
<name>A0A131X953_9ACAR</name>
<sequence>LTTTMELVVCFIICALCAINCHCMPQRPYINISLEERSYKRDCWRQTCPYCRRPCVCPGFVSRAFGNRNCR</sequence>
<feature type="non-terminal residue" evidence="2">
    <location>
        <position position="1"/>
    </location>
</feature>
<keyword evidence="1" id="KW-0732">Signal</keyword>
<reference evidence="2" key="1">
    <citation type="journal article" date="2017" name="Ticks Tick Borne Dis.">
        <title>An insight into the sialome of Hyalomma excavatum.</title>
        <authorList>
            <person name="Ribeiro J.M."/>
            <person name="Slovak M."/>
            <person name="Francischetti I.M."/>
        </authorList>
    </citation>
    <scope>NUCLEOTIDE SEQUENCE</scope>
    <source>
        <strain evidence="2">Samish</strain>
        <tissue evidence="2">Salivary glands</tissue>
    </source>
</reference>
<dbReference type="AlphaFoldDB" id="A0A131X953"/>
<evidence type="ECO:0000313" key="2">
    <source>
        <dbReference type="EMBL" id="JAP63259.1"/>
    </source>
</evidence>
<accession>A0A131X953</accession>
<proteinExistence type="evidence at transcript level"/>